<evidence type="ECO:0000259" key="15">
    <source>
        <dbReference type="PROSITE" id="PS50887"/>
    </source>
</evidence>
<dbReference type="Pfam" id="PF00563">
    <property type="entry name" value="EAL"/>
    <property type="match status" value="1"/>
</dbReference>
<gene>
    <name evidence="16" type="ORF">ABXR19_13735</name>
</gene>
<keyword evidence="8 11" id="KW-1133">Transmembrane helix</keyword>
<proteinExistence type="predicted"/>
<evidence type="ECO:0000256" key="8">
    <source>
        <dbReference type="ARBA" id="ARBA00022989"/>
    </source>
</evidence>
<feature type="domain" description="PAC" evidence="13">
    <location>
        <begin position="533"/>
        <end position="586"/>
    </location>
</feature>
<evidence type="ECO:0000256" key="11">
    <source>
        <dbReference type="SAM" id="Phobius"/>
    </source>
</evidence>
<dbReference type="RefSeq" id="WP_354601714.1">
    <property type="nucleotide sequence ID" value="NZ_JBEWZI010000015.1"/>
</dbReference>
<keyword evidence="2" id="KW-0597">Phosphoprotein</keyword>
<evidence type="ECO:0000256" key="2">
    <source>
        <dbReference type="ARBA" id="ARBA00022553"/>
    </source>
</evidence>
<dbReference type="Pfam" id="PF08447">
    <property type="entry name" value="PAS_3"/>
    <property type="match status" value="1"/>
</dbReference>
<dbReference type="InterPro" id="IPR001633">
    <property type="entry name" value="EAL_dom"/>
</dbReference>
<keyword evidence="4 11" id="KW-0812">Transmembrane</keyword>
<feature type="domain" description="PAC" evidence="13">
    <location>
        <begin position="657"/>
        <end position="709"/>
    </location>
</feature>
<dbReference type="SMART" id="SM00267">
    <property type="entry name" value="GGDEF"/>
    <property type="match status" value="1"/>
</dbReference>
<feature type="domain" description="EAL" evidence="14">
    <location>
        <begin position="884"/>
        <end position="1136"/>
    </location>
</feature>
<dbReference type="SUPFAM" id="SSF55785">
    <property type="entry name" value="PYP-like sensor domain (PAS domain)"/>
    <property type="match status" value="4"/>
</dbReference>
<sequence>MAFSVRQRFILRATVGYAVFALAWIFLSDQLLAQFTDISRILWLSNAKGVSFVLVTSLILYVALRAVPAEGAGAAKLDVTQMRQQALLGWPRWVSYGFSVLMSMVFLALLEGIGMRPGERPLLIILMLPIILGAATGGLGPGLCATAICAFGEQFFLTQPRFSFSFATPQDFFQWCFLIVNGALVSVLCEVLRRSWLRLEVSGQQRSVILGSIGDAIIATNAEGRITYLNAAAEKLTGWFGDAAVSQPLAVVFAPLDEAGEHPLGDLRAQITGPGARFVCNAVLLDRTQQRIPIHVQGVAVRLADGACVGLVLVLRDETERRRMEESVRHMNELLQGMGALAHVGGWEIDALSLQGVWTQELANIYEVGPQALPDMAYWMQFCEGRWRLLLESALARLMQDGTPYDLQLELITPTGKRKWVRTVAMPVYAEGRLVKVRGAMQDLTAQKQAEDALRASEARFARVIEGSDQGFWELNVQTSQFDVSPRFAIMLGYSPKDLDVSLPRWSEYVHPADLDKAHRSIAAHLAGELPAHNVEIRMRTASGEWKWLLTHGKIVQWDTDGQPLIMSGTHTDISERKRTEAALRQAAAVFENSQEGVVIADAELMIVRVNAAFVRLTGYRADEVVGKKPLSFLFGSGKEEVSIEEIQAQIAKQGSWQGELWGRRKSGELFPRLMSVSVVCDESGNVVNYVQVFTDISTLKASEERLDYLAHHDPLTHLPNRLLLFSRLDHALATARRDGGVLALLMFDLDRFKDINDSFGHLVGDALLQQVAARLTERLRGKDFFARLGGDEFTILLEGLNRLEDAARVAEEVIEALRQPFHLANGVEVQSGASIGISLFPGHGDSAESLLQQADAAMYRVKAEGRGHYQYFSESMTDAARDRIHLDARLRQALARQEFRVFYQPLVDIASGRIVGAEALVRWLDPEEGLIPPARFIPIAEETGLIREIGAWVLQETCRQGREWLDAGIAPLVLAVNVSGHQIRHGHFGAQVEDVLRTTGFPAASLELELTESTLMGEREEITELLEWLRSRAIRLAIDDFGTGYSSLAYLKRFPLDVLKIDKSFVDDIPHDRDDCEITLTIINMAHTLGFKVLAEGVETAEQLAFLQAHGCDMYQGYLRSKPVPAEAFLKLLQG</sequence>
<organism evidence="16 17">
    <name type="scientific">Uliginosibacterium flavum</name>
    <dbReference type="NCBI Taxonomy" id="1396831"/>
    <lineage>
        <taxon>Bacteria</taxon>
        <taxon>Pseudomonadati</taxon>
        <taxon>Pseudomonadota</taxon>
        <taxon>Betaproteobacteria</taxon>
        <taxon>Rhodocyclales</taxon>
        <taxon>Zoogloeaceae</taxon>
        <taxon>Uliginosibacterium</taxon>
    </lineage>
</organism>
<dbReference type="Pfam" id="PF00990">
    <property type="entry name" value="GGDEF"/>
    <property type="match status" value="1"/>
</dbReference>
<keyword evidence="7" id="KW-0067">ATP-binding</keyword>
<keyword evidence="10 11" id="KW-0472">Membrane</keyword>
<feature type="domain" description="PAS" evidence="12">
    <location>
        <begin position="583"/>
        <end position="654"/>
    </location>
</feature>
<feature type="transmembrane region" description="Helical" evidence="11">
    <location>
        <begin position="122"/>
        <end position="152"/>
    </location>
</feature>
<name>A0ABV2TMU3_9RHOO</name>
<dbReference type="InterPro" id="IPR013655">
    <property type="entry name" value="PAS_fold_3"/>
</dbReference>
<keyword evidence="5" id="KW-0547">Nucleotide-binding</keyword>
<dbReference type="SMART" id="SM00091">
    <property type="entry name" value="PAS"/>
    <property type="match status" value="4"/>
</dbReference>
<dbReference type="InterPro" id="IPR043128">
    <property type="entry name" value="Rev_trsase/Diguanyl_cyclase"/>
</dbReference>
<feature type="domain" description="PAS" evidence="12">
    <location>
        <begin position="457"/>
        <end position="529"/>
    </location>
</feature>
<dbReference type="InterPro" id="IPR000160">
    <property type="entry name" value="GGDEF_dom"/>
</dbReference>
<feature type="domain" description="PAC" evidence="13">
    <location>
        <begin position="405"/>
        <end position="456"/>
    </location>
</feature>
<evidence type="ECO:0000259" key="12">
    <source>
        <dbReference type="PROSITE" id="PS50112"/>
    </source>
</evidence>
<accession>A0ABV2TMU3</accession>
<comment type="subcellular location">
    <subcellularLocation>
        <location evidence="1">Membrane</location>
        <topology evidence="1">Multi-pass membrane protein</topology>
    </subcellularLocation>
</comment>
<dbReference type="Gene3D" id="1.20.120.620">
    <property type="entry name" value="Backbone structure of the membrane domain of e. Coli histidine kinase receptor kdpd"/>
    <property type="match status" value="1"/>
</dbReference>
<keyword evidence="6" id="KW-0418">Kinase</keyword>
<dbReference type="InterPro" id="IPR035919">
    <property type="entry name" value="EAL_sf"/>
</dbReference>
<dbReference type="InterPro" id="IPR000014">
    <property type="entry name" value="PAS"/>
</dbReference>
<keyword evidence="9" id="KW-0902">Two-component regulatory system</keyword>
<dbReference type="EMBL" id="JBEWZI010000015">
    <property type="protein sequence ID" value="MET7015251.1"/>
    <property type="molecule type" value="Genomic_DNA"/>
</dbReference>
<dbReference type="NCBIfam" id="TIGR00229">
    <property type="entry name" value="sensory_box"/>
    <property type="match status" value="3"/>
</dbReference>
<dbReference type="SUPFAM" id="SSF141868">
    <property type="entry name" value="EAL domain-like"/>
    <property type="match status" value="1"/>
</dbReference>
<evidence type="ECO:0000313" key="17">
    <source>
        <dbReference type="Proteomes" id="UP001549691"/>
    </source>
</evidence>
<protein>
    <submittedName>
        <fullName evidence="16">EAL domain-containing protein</fullName>
    </submittedName>
</protein>
<dbReference type="Gene3D" id="3.30.70.270">
    <property type="match status" value="1"/>
</dbReference>
<reference evidence="16 17" key="1">
    <citation type="submission" date="2024-07" db="EMBL/GenBank/DDBJ databases">
        <title>Uliginosibacterium flavum JJ3220;KACC:17644.</title>
        <authorList>
            <person name="Kim M.K."/>
        </authorList>
    </citation>
    <scope>NUCLEOTIDE SEQUENCE [LARGE SCALE GENOMIC DNA]</scope>
    <source>
        <strain evidence="16 17">KACC:17644</strain>
    </source>
</reference>
<dbReference type="Gene3D" id="3.30.450.20">
    <property type="entry name" value="PAS domain"/>
    <property type="match status" value="4"/>
</dbReference>
<evidence type="ECO:0000256" key="5">
    <source>
        <dbReference type="ARBA" id="ARBA00022741"/>
    </source>
</evidence>
<feature type="transmembrane region" description="Helical" evidence="11">
    <location>
        <begin position="172"/>
        <end position="192"/>
    </location>
</feature>
<dbReference type="Pfam" id="PF00989">
    <property type="entry name" value="PAS"/>
    <property type="match status" value="1"/>
</dbReference>
<evidence type="ECO:0000256" key="9">
    <source>
        <dbReference type="ARBA" id="ARBA00023012"/>
    </source>
</evidence>
<dbReference type="PROSITE" id="PS50883">
    <property type="entry name" value="EAL"/>
    <property type="match status" value="1"/>
</dbReference>
<dbReference type="PROSITE" id="PS50887">
    <property type="entry name" value="GGDEF"/>
    <property type="match status" value="1"/>
</dbReference>
<dbReference type="InterPro" id="IPR013767">
    <property type="entry name" value="PAS_fold"/>
</dbReference>
<evidence type="ECO:0000256" key="3">
    <source>
        <dbReference type="ARBA" id="ARBA00022679"/>
    </source>
</evidence>
<feature type="transmembrane region" description="Helical" evidence="11">
    <location>
        <begin position="93"/>
        <end position="110"/>
    </location>
</feature>
<dbReference type="SMART" id="SM00052">
    <property type="entry name" value="EAL"/>
    <property type="match status" value="1"/>
</dbReference>
<dbReference type="CDD" id="cd00130">
    <property type="entry name" value="PAS"/>
    <property type="match status" value="3"/>
</dbReference>
<dbReference type="PANTHER" id="PTHR44757">
    <property type="entry name" value="DIGUANYLATE CYCLASE DGCP"/>
    <property type="match status" value="1"/>
</dbReference>
<evidence type="ECO:0000259" key="13">
    <source>
        <dbReference type="PROSITE" id="PS50113"/>
    </source>
</evidence>
<dbReference type="NCBIfam" id="TIGR00254">
    <property type="entry name" value="GGDEF"/>
    <property type="match status" value="1"/>
</dbReference>
<dbReference type="CDD" id="cd01948">
    <property type="entry name" value="EAL"/>
    <property type="match status" value="1"/>
</dbReference>
<dbReference type="InterPro" id="IPR029787">
    <property type="entry name" value="Nucleotide_cyclase"/>
</dbReference>
<dbReference type="PANTHER" id="PTHR44757:SF2">
    <property type="entry name" value="BIOFILM ARCHITECTURE MAINTENANCE PROTEIN MBAA"/>
    <property type="match status" value="1"/>
</dbReference>
<feature type="domain" description="GGDEF" evidence="15">
    <location>
        <begin position="741"/>
        <end position="875"/>
    </location>
</feature>
<dbReference type="Gene3D" id="3.20.20.450">
    <property type="entry name" value="EAL domain"/>
    <property type="match status" value="1"/>
</dbReference>
<feature type="domain" description="PAS" evidence="12">
    <location>
        <begin position="202"/>
        <end position="239"/>
    </location>
</feature>
<dbReference type="InterPro" id="IPR038318">
    <property type="entry name" value="KdpD_sf"/>
</dbReference>
<dbReference type="CDD" id="cd01949">
    <property type="entry name" value="GGDEF"/>
    <property type="match status" value="1"/>
</dbReference>
<comment type="caution">
    <text evidence="16">The sequence shown here is derived from an EMBL/GenBank/DDBJ whole genome shotgun (WGS) entry which is preliminary data.</text>
</comment>
<dbReference type="Proteomes" id="UP001549691">
    <property type="component" value="Unassembled WGS sequence"/>
</dbReference>
<evidence type="ECO:0000259" key="14">
    <source>
        <dbReference type="PROSITE" id="PS50883"/>
    </source>
</evidence>
<evidence type="ECO:0000256" key="4">
    <source>
        <dbReference type="ARBA" id="ARBA00022692"/>
    </source>
</evidence>
<dbReference type="PROSITE" id="PS50113">
    <property type="entry name" value="PAC"/>
    <property type="match status" value="3"/>
</dbReference>
<dbReference type="Pfam" id="PF13426">
    <property type="entry name" value="PAS_9"/>
    <property type="match status" value="2"/>
</dbReference>
<dbReference type="InterPro" id="IPR001610">
    <property type="entry name" value="PAC"/>
</dbReference>
<keyword evidence="3" id="KW-0808">Transferase</keyword>
<feature type="transmembrane region" description="Helical" evidence="11">
    <location>
        <begin position="9"/>
        <end position="27"/>
    </location>
</feature>
<dbReference type="SUPFAM" id="SSF55073">
    <property type="entry name" value="Nucleotide cyclase"/>
    <property type="match status" value="1"/>
</dbReference>
<dbReference type="InterPro" id="IPR052155">
    <property type="entry name" value="Biofilm_reg_signaling"/>
</dbReference>
<keyword evidence="17" id="KW-1185">Reference proteome</keyword>
<dbReference type="SMART" id="SM00086">
    <property type="entry name" value="PAC"/>
    <property type="match status" value="4"/>
</dbReference>
<dbReference type="InterPro" id="IPR035965">
    <property type="entry name" value="PAS-like_dom_sf"/>
</dbReference>
<evidence type="ECO:0000256" key="7">
    <source>
        <dbReference type="ARBA" id="ARBA00022840"/>
    </source>
</evidence>
<evidence type="ECO:0000313" key="16">
    <source>
        <dbReference type="EMBL" id="MET7015251.1"/>
    </source>
</evidence>
<evidence type="ECO:0000256" key="1">
    <source>
        <dbReference type="ARBA" id="ARBA00004141"/>
    </source>
</evidence>
<dbReference type="PROSITE" id="PS50112">
    <property type="entry name" value="PAS"/>
    <property type="match status" value="3"/>
</dbReference>
<dbReference type="InterPro" id="IPR025201">
    <property type="entry name" value="KdpD_TM"/>
</dbReference>
<evidence type="ECO:0000256" key="6">
    <source>
        <dbReference type="ARBA" id="ARBA00022777"/>
    </source>
</evidence>
<dbReference type="InterPro" id="IPR000700">
    <property type="entry name" value="PAS-assoc_C"/>
</dbReference>
<evidence type="ECO:0000256" key="10">
    <source>
        <dbReference type="ARBA" id="ARBA00023136"/>
    </source>
</evidence>
<dbReference type="Pfam" id="PF13493">
    <property type="entry name" value="DUF4118"/>
    <property type="match status" value="1"/>
</dbReference>